<protein>
    <submittedName>
        <fullName evidence="5">Beta-galactosidase</fullName>
        <ecNumber evidence="5">3.2.1.23</ecNumber>
    </submittedName>
</protein>
<name>A0A916JSZ1_9BACL</name>
<reference evidence="5" key="1">
    <citation type="submission" date="2021-06" db="EMBL/GenBank/DDBJ databases">
        <authorList>
            <person name="Criscuolo A."/>
        </authorList>
    </citation>
    <scope>NUCLEOTIDE SEQUENCE</scope>
    <source>
        <strain evidence="5">CIP111600</strain>
    </source>
</reference>
<keyword evidence="5" id="KW-0378">Hydrolase</keyword>
<dbReference type="Proteomes" id="UP000693672">
    <property type="component" value="Unassembled WGS sequence"/>
</dbReference>
<feature type="domain" description="Glycosyl hydrolases family 2 sugar binding" evidence="4">
    <location>
        <begin position="14"/>
        <end position="142"/>
    </location>
</feature>
<dbReference type="AlphaFoldDB" id="A0A916JSZ1"/>
<comment type="caution">
    <text evidence="5">The sequence shown here is derived from an EMBL/GenBank/DDBJ whole genome shotgun (WGS) entry which is preliminary data.</text>
</comment>
<dbReference type="GO" id="GO:0004565">
    <property type="term" value="F:beta-galactosidase activity"/>
    <property type="evidence" value="ECO:0007669"/>
    <property type="project" value="UniProtKB-EC"/>
</dbReference>
<comment type="similarity">
    <text evidence="1">Belongs to the glycosyl hydrolase 2 family.</text>
</comment>
<dbReference type="EMBL" id="CAJVAS010000001">
    <property type="protein sequence ID" value="CAG7600576.1"/>
    <property type="molecule type" value="Genomic_DNA"/>
</dbReference>
<organism evidence="5 6">
    <name type="scientific">Paenibacillus solanacearum</name>
    <dbReference type="NCBI Taxonomy" id="2048548"/>
    <lineage>
        <taxon>Bacteria</taxon>
        <taxon>Bacillati</taxon>
        <taxon>Bacillota</taxon>
        <taxon>Bacilli</taxon>
        <taxon>Bacillales</taxon>
        <taxon>Paenibacillaceae</taxon>
        <taxon>Paenibacillus</taxon>
    </lineage>
</organism>
<keyword evidence="5" id="KW-0326">Glycosidase</keyword>
<evidence type="ECO:0000259" key="3">
    <source>
        <dbReference type="Pfam" id="PF02836"/>
    </source>
</evidence>
<keyword evidence="6" id="KW-1185">Reference proteome</keyword>
<feature type="domain" description="Glycoside hydrolase family 2 immunoglobulin-like beta-sandwich" evidence="2">
    <location>
        <begin position="181"/>
        <end position="288"/>
    </location>
</feature>
<gene>
    <name evidence="5" type="primary">lacZ_1</name>
    <name evidence="5" type="ORF">PAESOLCIP111_00409</name>
</gene>
<dbReference type="EC" id="3.2.1.23" evidence="5"/>
<evidence type="ECO:0000313" key="5">
    <source>
        <dbReference type="EMBL" id="CAG7600576.1"/>
    </source>
</evidence>
<evidence type="ECO:0000256" key="1">
    <source>
        <dbReference type="ARBA" id="ARBA00007401"/>
    </source>
</evidence>
<evidence type="ECO:0000259" key="4">
    <source>
        <dbReference type="Pfam" id="PF02837"/>
    </source>
</evidence>
<dbReference type="PANTHER" id="PTHR42732:SF1">
    <property type="entry name" value="BETA-MANNOSIDASE"/>
    <property type="match status" value="1"/>
</dbReference>
<sequence length="944" mass="106635">MLDYSKEVIRPVISLDGEWRFALDAQEQVKGEEWTGEKADRAIRVPGSWEEQGFGEPSEHSPIGTWKKLNEYTGVAWYAKEIAVPETMQGHRFLLKLAGVRWKSQVWIDGQAVGEEDSLTSEHTFDITPFVRPGRLQQLVVKLDNRMLLPLAESHIHSYHTATAWGGITGGARIEALPPSRIERTAVTPDAASKSVDLAVSLSLDDEEAADSKWLVEVAITTAEGAVIADASVPAGGSGSRRTLAVKLELGEGARLWSDRDPVLYRASVRLKREGILQDEYAFRFGLRSIEAQGKQIMLNGNSIYLRGYVDCCIFPQTGYPVWDLEHYRKQFRTAKEHGFNHVRLHGWTAPAPFWQAADEEGMLVQTELPHWSNFYNLQRGTLPQEVHRFFERELTRIIASLNAHPSFVMLSLGNELINSQGNQALNELIRTARTLDPSRMYTDNAGYGELPPLDREGDYFIPTLNWHTPYHIDNAATPNSCEDYEKVTSLSDSPVIAHEHGQFTMYVRPSEESKYTGVLRPHWLETTRETLEAKRLTDRVDEFIDATGTLLVRALKEAMERARRTPGLAGIQLLDIRDFPGQGHATTGILDVFWDSKGIIEPDAFRQFNDETVLLMRSQGRTFAAGEAHAVELECSHFGTEPLCGATVTWELTAEGRTVRSGSLENVNVTSGKLQSLGRIQLEAGAEETRAQALELRVTLACGEARIHNQWEFWVFPRTTKLPQSSRIWSSIATLRPTLPGADFRQEFGVNWLSHKEEKGTDLAITDVLSRFVLQYVLDGGSAWLMARADNMHDYVNSKFLPIFWNYMWFPLQSGTTMGMVIHDHPLMSQFPHDGKSNWQWYHLVDKTPAICLDSVPQIQPVVEVIDNFNRGKKLAYAFEVKIGKGKLFVSSLRLNERYDIKRPETAYLFQHIVQYLRSSQFDPAVRVSVGELLGLFKLNNRP</sequence>
<dbReference type="InterPro" id="IPR006103">
    <property type="entry name" value="Glyco_hydro_2_cat"/>
</dbReference>
<feature type="domain" description="Glycoside hydrolase family 2 catalytic" evidence="3">
    <location>
        <begin position="291"/>
        <end position="442"/>
    </location>
</feature>
<dbReference type="InterPro" id="IPR006102">
    <property type="entry name" value="Ig-like_GH2"/>
</dbReference>
<proteinExistence type="inferred from homology"/>
<dbReference type="InterPro" id="IPR051913">
    <property type="entry name" value="GH2_Domain-Containing"/>
</dbReference>
<evidence type="ECO:0000259" key="2">
    <source>
        <dbReference type="Pfam" id="PF00703"/>
    </source>
</evidence>
<evidence type="ECO:0000313" key="6">
    <source>
        <dbReference type="Proteomes" id="UP000693672"/>
    </source>
</evidence>
<dbReference type="GO" id="GO:0005975">
    <property type="term" value="P:carbohydrate metabolic process"/>
    <property type="evidence" value="ECO:0007669"/>
    <property type="project" value="InterPro"/>
</dbReference>
<dbReference type="Pfam" id="PF02837">
    <property type="entry name" value="Glyco_hydro_2_N"/>
    <property type="match status" value="1"/>
</dbReference>
<dbReference type="RefSeq" id="WP_218090218.1">
    <property type="nucleotide sequence ID" value="NZ_CAJVAS010000001.1"/>
</dbReference>
<dbReference type="Pfam" id="PF00703">
    <property type="entry name" value="Glyco_hydro_2"/>
    <property type="match status" value="1"/>
</dbReference>
<dbReference type="PANTHER" id="PTHR42732">
    <property type="entry name" value="BETA-GALACTOSIDASE"/>
    <property type="match status" value="1"/>
</dbReference>
<dbReference type="InterPro" id="IPR006104">
    <property type="entry name" value="Glyco_hydro_2_N"/>
</dbReference>
<accession>A0A916JSZ1</accession>
<dbReference type="Pfam" id="PF02836">
    <property type="entry name" value="Glyco_hydro_2_C"/>
    <property type="match status" value="1"/>
</dbReference>